<keyword evidence="4" id="KW-0805">Transcription regulation</keyword>
<organism evidence="10 11">
    <name type="scientific">Magnaporthiopsis poae (strain ATCC 64411 / 73-15)</name>
    <name type="common">Kentucky bluegrass fungus</name>
    <name type="synonym">Magnaporthe poae</name>
    <dbReference type="NCBI Taxonomy" id="644358"/>
    <lineage>
        <taxon>Eukaryota</taxon>
        <taxon>Fungi</taxon>
        <taxon>Dikarya</taxon>
        <taxon>Ascomycota</taxon>
        <taxon>Pezizomycotina</taxon>
        <taxon>Sordariomycetes</taxon>
        <taxon>Sordariomycetidae</taxon>
        <taxon>Magnaporthales</taxon>
        <taxon>Magnaporthaceae</taxon>
        <taxon>Magnaporthiopsis</taxon>
    </lineage>
</organism>
<reference evidence="9" key="3">
    <citation type="submission" date="2011-03" db="EMBL/GenBank/DDBJ databases">
        <title>Annotation of Magnaporthe poae ATCC 64411.</title>
        <authorList>
            <person name="Ma L.-J."/>
            <person name="Dead R."/>
            <person name="Young S.K."/>
            <person name="Zeng Q."/>
            <person name="Gargeya S."/>
            <person name="Fitzgerald M."/>
            <person name="Haas B."/>
            <person name="Abouelleil A."/>
            <person name="Alvarado L."/>
            <person name="Arachchi H.M."/>
            <person name="Berlin A."/>
            <person name="Brown A."/>
            <person name="Chapman S.B."/>
            <person name="Chen Z."/>
            <person name="Dunbar C."/>
            <person name="Freedman E."/>
            <person name="Gearin G."/>
            <person name="Gellesch M."/>
            <person name="Goldberg J."/>
            <person name="Griggs A."/>
            <person name="Gujja S."/>
            <person name="Heiman D."/>
            <person name="Howarth C."/>
            <person name="Larson L."/>
            <person name="Lui A."/>
            <person name="MacDonald P.J.P."/>
            <person name="Mehta T."/>
            <person name="Montmayeur A."/>
            <person name="Murphy C."/>
            <person name="Neiman D."/>
            <person name="Pearson M."/>
            <person name="Priest M."/>
            <person name="Roberts A."/>
            <person name="Saif S."/>
            <person name="Shea T."/>
            <person name="Shenoy N."/>
            <person name="Sisk P."/>
            <person name="Stolte C."/>
            <person name="Sykes S."/>
            <person name="Yandava C."/>
            <person name="Wortman J."/>
            <person name="Nusbaum C."/>
            <person name="Birren B."/>
        </authorList>
    </citation>
    <scope>NUCLEOTIDE SEQUENCE</scope>
    <source>
        <strain evidence="9">ATCC 64411</strain>
    </source>
</reference>
<evidence type="ECO:0000256" key="4">
    <source>
        <dbReference type="ARBA" id="ARBA00023015"/>
    </source>
</evidence>
<keyword evidence="7" id="KW-0539">Nucleus</keyword>
<dbReference type="GO" id="GO:0005634">
    <property type="term" value="C:nucleus"/>
    <property type="evidence" value="ECO:0007669"/>
    <property type="project" value="UniProtKB-SubCell"/>
</dbReference>
<keyword evidence="6" id="KW-0804">Transcription</keyword>
<keyword evidence="5" id="KW-0238">DNA-binding</keyword>
<comment type="subcellular location">
    <subcellularLocation>
        <location evidence="1">Nucleus</location>
    </subcellularLocation>
</comment>
<evidence type="ECO:0000256" key="6">
    <source>
        <dbReference type="ARBA" id="ARBA00023163"/>
    </source>
</evidence>
<dbReference type="Proteomes" id="UP000011715">
    <property type="component" value="Unassembled WGS sequence"/>
</dbReference>
<dbReference type="GO" id="GO:0000981">
    <property type="term" value="F:DNA-binding transcription factor activity, RNA polymerase II-specific"/>
    <property type="evidence" value="ECO:0007669"/>
    <property type="project" value="TreeGrafter"/>
</dbReference>
<dbReference type="InterPro" id="IPR052202">
    <property type="entry name" value="Yeast_MetPath_Reg"/>
</dbReference>
<reference evidence="10" key="4">
    <citation type="journal article" date="2015" name="G3 (Bethesda)">
        <title>Genome sequences of three phytopathogenic species of the Magnaporthaceae family of fungi.</title>
        <authorList>
            <person name="Okagaki L.H."/>
            <person name="Nunes C.C."/>
            <person name="Sailsbery J."/>
            <person name="Clay B."/>
            <person name="Brown D."/>
            <person name="John T."/>
            <person name="Oh Y."/>
            <person name="Young N."/>
            <person name="Fitzgerald M."/>
            <person name="Haas B.J."/>
            <person name="Zeng Q."/>
            <person name="Young S."/>
            <person name="Adiconis X."/>
            <person name="Fan L."/>
            <person name="Levin J.Z."/>
            <person name="Mitchell T.K."/>
            <person name="Okubara P.A."/>
            <person name="Farman M.L."/>
            <person name="Kohn L.M."/>
            <person name="Birren B."/>
            <person name="Ma L.-J."/>
            <person name="Dean R.A."/>
        </authorList>
    </citation>
    <scope>NUCLEOTIDE SEQUENCE</scope>
    <source>
        <strain evidence="10">ATCC 64411 / 73-15</strain>
    </source>
</reference>
<evidence type="ECO:0000259" key="8">
    <source>
        <dbReference type="SMART" id="SM00906"/>
    </source>
</evidence>
<evidence type="ECO:0000256" key="7">
    <source>
        <dbReference type="ARBA" id="ARBA00023242"/>
    </source>
</evidence>
<dbReference type="PANTHER" id="PTHR47782">
    <property type="entry name" value="ZN(II)2CYS6 TRANSCRIPTION FACTOR (EUROFUNG)-RELATED"/>
    <property type="match status" value="1"/>
</dbReference>
<dbReference type="EMBL" id="ADBL01002858">
    <property type="status" value="NOT_ANNOTATED_CDS"/>
    <property type="molecule type" value="Genomic_DNA"/>
</dbReference>
<gene>
    <name evidence="9" type="ORF">MAPG_11602</name>
</gene>
<accession>A0A0C4EFP6</accession>
<sequence>MVPSYLDENRFLERLDEITAAAQTPAGVSSVPALHRFDAFMAAATGIMMSPDSARSLAFVAASLHGMAVRLLPLIFRPARTLDALHCICMLLVHALFSPSGGSAWHLLDMAMKTCISAGLHKEHGTGPHPATNEAGEHDPAWLFWTLYVHDRSLSSVMDRPFSIQDSDISVQIPTDDNGSPSEAIRAKRAACRHLIRHAQLISSFRDGGDSSSPVFSYSNLCFWRGSLAPAAEHLSVPVHEWTDFLDQQFCRALMCLIRPAALRKGTYARAVDPESPLGNVADVERDAIASCTRLIDRLYTRSRSDTCLSSTFHDAYDALSAVVMLVCLTRRRPGHVAALTQVLNPINKACAVITDISGRFHGLRAFQELAMQLALRVMGDGDCGPDKLPLAVPRRLRQSLQASFA</sequence>
<reference evidence="10" key="5">
    <citation type="submission" date="2015-06" db="UniProtKB">
        <authorList>
            <consortium name="EnsemblFungi"/>
        </authorList>
    </citation>
    <scope>IDENTIFICATION</scope>
    <source>
        <strain evidence="10">ATCC 64411</strain>
    </source>
</reference>
<dbReference type="GO" id="GO:0043565">
    <property type="term" value="F:sequence-specific DNA binding"/>
    <property type="evidence" value="ECO:0007669"/>
    <property type="project" value="TreeGrafter"/>
</dbReference>
<dbReference type="AlphaFoldDB" id="A0A0C4EFP6"/>
<keyword evidence="2" id="KW-0479">Metal-binding</keyword>
<keyword evidence="11" id="KW-1185">Reference proteome</keyword>
<dbReference type="GO" id="GO:0006351">
    <property type="term" value="P:DNA-templated transcription"/>
    <property type="evidence" value="ECO:0007669"/>
    <property type="project" value="InterPro"/>
</dbReference>
<dbReference type="CDD" id="cd12148">
    <property type="entry name" value="fungal_TF_MHR"/>
    <property type="match status" value="1"/>
</dbReference>
<feature type="domain" description="Xylanolytic transcriptional activator regulatory" evidence="8">
    <location>
        <begin position="104"/>
        <end position="180"/>
    </location>
</feature>
<dbReference type="EMBL" id="GL876983">
    <property type="protein sequence ID" value="KLU92658.1"/>
    <property type="molecule type" value="Genomic_DNA"/>
</dbReference>
<evidence type="ECO:0000256" key="2">
    <source>
        <dbReference type="ARBA" id="ARBA00022723"/>
    </source>
</evidence>
<evidence type="ECO:0000256" key="1">
    <source>
        <dbReference type="ARBA" id="ARBA00004123"/>
    </source>
</evidence>
<evidence type="ECO:0000256" key="3">
    <source>
        <dbReference type="ARBA" id="ARBA00022833"/>
    </source>
</evidence>
<dbReference type="OMA" id="PINKACA"/>
<dbReference type="SMART" id="SM00906">
    <property type="entry name" value="Fungal_trans"/>
    <property type="match status" value="1"/>
</dbReference>
<evidence type="ECO:0000313" key="10">
    <source>
        <dbReference type="EnsemblFungi" id="MAPG_11602T0"/>
    </source>
</evidence>
<proteinExistence type="predicted"/>
<evidence type="ECO:0000313" key="11">
    <source>
        <dbReference type="Proteomes" id="UP000011715"/>
    </source>
</evidence>
<dbReference type="GO" id="GO:0008270">
    <property type="term" value="F:zinc ion binding"/>
    <property type="evidence" value="ECO:0007669"/>
    <property type="project" value="InterPro"/>
</dbReference>
<keyword evidence="3" id="KW-0862">Zinc</keyword>
<evidence type="ECO:0000256" key="5">
    <source>
        <dbReference type="ARBA" id="ARBA00023125"/>
    </source>
</evidence>
<dbReference type="PANTHER" id="PTHR47782:SF14">
    <property type="entry name" value="ZN(II)2CYS6 TRANSCRIPTION FACTOR (EUROFUNG)"/>
    <property type="match status" value="1"/>
</dbReference>
<reference evidence="9" key="2">
    <citation type="submission" date="2010-05" db="EMBL/GenBank/DDBJ databases">
        <title>The Genome Sequence of Magnaporthe poae strain ATCC 64411.</title>
        <authorList>
            <consortium name="The Broad Institute Genome Sequencing Platform"/>
            <consortium name="Broad Institute Genome Sequencing Center for Infectious Disease"/>
            <person name="Ma L.-J."/>
            <person name="Dead R."/>
            <person name="Young S."/>
            <person name="Zeng Q."/>
            <person name="Koehrsen M."/>
            <person name="Alvarado L."/>
            <person name="Berlin A."/>
            <person name="Chapman S.B."/>
            <person name="Chen Z."/>
            <person name="Freedman E."/>
            <person name="Gellesch M."/>
            <person name="Goldberg J."/>
            <person name="Griggs A."/>
            <person name="Gujja S."/>
            <person name="Heilman E.R."/>
            <person name="Heiman D."/>
            <person name="Hepburn T."/>
            <person name="Howarth C."/>
            <person name="Jen D."/>
            <person name="Larson L."/>
            <person name="Mehta T."/>
            <person name="Neiman D."/>
            <person name="Pearson M."/>
            <person name="Roberts A."/>
            <person name="Saif S."/>
            <person name="Shea T."/>
            <person name="Shenoy N."/>
            <person name="Sisk P."/>
            <person name="Stolte C."/>
            <person name="Sykes S."/>
            <person name="Walk T."/>
            <person name="White J."/>
            <person name="Yandava C."/>
            <person name="Haas B."/>
            <person name="Nusbaum C."/>
            <person name="Birren B."/>
        </authorList>
    </citation>
    <scope>NUCLEOTIDE SEQUENCE</scope>
    <source>
        <strain evidence="9">ATCC 64411</strain>
    </source>
</reference>
<dbReference type="VEuPathDB" id="FungiDB:MAPG_11602"/>
<name>A0A0C4EFP6_MAGP6</name>
<evidence type="ECO:0000313" key="9">
    <source>
        <dbReference type="EMBL" id="KLU92658.1"/>
    </source>
</evidence>
<dbReference type="EnsemblFungi" id="MAPG_11602T0">
    <property type="protein sequence ID" value="MAPG_11602T0"/>
    <property type="gene ID" value="MAPG_11602"/>
</dbReference>
<dbReference type="eggNOG" id="ENOG502RZAE">
    <property type="taxonomic scope" value="Eukaryota"/>
</dbReference>
<dbReference type="STRING" id="644358.A0A0C4EFP6"/>
<protein>
    <recommendedName>
        <fullName evidence="8">Xylanolytic transcriptional activator regulatory domain-containing protein</fullName>
    </recommendedName>
</protein>
<dbReference type="InterPro" id="IPR007219">
    <property type="entry name" value="XnlR_reg_dom"/>
</dbReference>
<dbReference type="OrthoDB" id="1621678at2759"/>
<reference evidence="11" key="1">
    <citation type="submission" date="2010-05" db="EMBL/GenBank/DDBJ databases">
        <title>The genome sequence of Magnaporthe poae strain ATCC 64411.</title>
        <authorList>
            <person name="Ma L.-J."/>
            <person name="Dead R."/>
            <person name="Young S."/>
            <person name="Zeng Q."/>
            <person name="Koehrsen M."/>
            <person name="Alvarado L."/>
            <person name="Berlin A."/>
            <person name="Chapman S.B."/>
            <person name="Chen Z."/>
            <person name="Freedman E."/>
            <person name="Gellesch M."/>
            <person name="Goldberg J."/>
            <person name="Griggs A."/>
            <person name="Gujja S."/>
            <person name="Heilman E.R."/>
            <person name="Heiman D."/>
            <person name="Hepburn T."/>
            <person name="Howarth C."/>
            <person name="Jen D."/>
            <person name="Larson L."/>
            <person name="Mehta T."/>
            <person name="Neiman D."/>
            <person name="Pearson M."/>
            <person name="Roberts A."/>
            <person name="Saif S."/>
            <person name="Shea T."/>
            <person name="Shenoy N."/>
            <person name="Sisk P."/>
            <person name="Stolte C."/>
            <person name="Sykes S."/>
            <person name="Walk T."/>
            <person name="White J."/>
            <person name="Yandava C."/>
            <person name="Haas B."/>
            <person name="Nusbaum C."/>
            <person name="Birren B."/>
        </authorList>
    </citation>
    <scope>NUCLEOTIDE SEQUENCE [LARGE SCALE GENOMIC DNA]</scope>
    <source>
        <strain evidence="11">ATCC 64411 / 73-15</strain>
    </source>
</reference>
<dbReference type="Pfam" id="PF04082">
    <property type="entry name" value="Fungal_trans"/>
    <property type="match status" value="1"/>
</dbReference>
<dbReference type="GO" id="GO:0045944">
    <property type="term" value="P:positive regulation of transcription by RNA polymerase II"/>
    <property type="evidence" value="ECO:0007669"/>
    <property type="project" value="TreeGrafter"/>
</dbReference>